<gene>
    <name evidence="1" type="ORF">TPC1_31613</name>
</gene>
<organism evidence="1">
    <name type="scientific">Trepomonas sp. PC1</name>
    <dbReference type="NCBI Taxonomy" id="1076344"/>
    <lineage>
        <taxon>Eukaryota</taxon>
        <taxon>Metamonada</taxon>
        <taxon>Diplomonadida</taxon>
        <taxon>Hexamitidae</taxon>
        <taxon>Hexamitinae</taxon>
        <taxon>Trepomonas</taxon>
    </lineage>
</organism>
<evidence type="ECO:0000313" key="1">
    <source>
        <dbReference type="EMBL" id="JAP88892.1"/>
    </source>
</evidence>
<reference evidence="1" key="1">
    <citation type="submission" date="2015-07" db="EMBL/GenBank/DDBJ databases">
        <title>Adaptation to a free-living lifestyle via gene acquisitions in the diplomonad Trepomonas sp. PC1.</title>
        <authorList>
            <person name="Xu F."/>
            <person name="Jerlstrom-Hultqvist J."/>
            <person name="Kolisko M."/>
            <person name="Simpson A.G.B."/>
            <person name="Roger A.J."/>
            <person name="Svard S.G."/>
            <person name="Andersson J.O."/>
        </authorList>
    </citation>
    <scope>NUCLEOTIDE SEQUENCE</scope>
    <source>
        <strain evidence="1">PC1</strain>
    </source>
</reference>
<dbReference type="SUPFAM" id="SSF101898">
    <property type="entry name" value="NHL repeat"/>
    <property type="match status" value="1"/>
</dbReference>
<name>A0A146JWE1_9EUKA</name>
<protein>
    <submittedName>
        <fullName evidence="1">Uncharacterized protein</fullName>
    </submittedName>
</protein>
<dbReference type="AlphaFoldDB" id="A0A146JWE1"/>
<sequence length="335" mass="38620">FTLEEIKSQEVISYKNVELQQKDENSLKKLTDQNQASYITDYIITSIQQKTLYVVADNTGCIYIGRRAGNSIEFVQQQVFQFIVQKVSCDGRVIICAGMDDIHSDISLKFVELIDKKTQVRQQIIQTTFKQISHMVMAPGNTHLVLADQNRHVCYKTGKFQMQYEKSFANKEFMQKKEQTLKSIPFTITGVKFLQLDAQKRLKRHSGNQSDDNKVVFVCGQYKDEVHVIEKGQQKQATETIIYDTDAAIICFYSPQTEQKQLIDEQILLSKIFEKNEQILPNFKPNLITVQENSIICSVIDYLAKPDQKQVQKQQYAQFIFSLFVQDATPINNPS</sequence>
<proteinExistence type="predicted"/>
<feature type="non-terminal residue" evidence="1">
    <location>
        <position position="1"/>
    </location>
</feature>
<dbReference type="EMBL" id="GDID01007714">
    <property type="protein sequence ID" value="JAP88892.1"/>
    <property type="molecule type" value="Transcribed_RNA"/>
</dbReference>
<feature type="non-terminal residue" evidence="1">
    <location>
        <position position="335"/>
    </location>
</feature>
<accession>A0A146JWE1</accession>